<keyword evidence="2" id="KW-0813">Transport</keyword>
<dbReference type="Gene3D" id="1.20.120.1770">
    <property type="match status" value="1"/>
</dbReference>
<evidence type="ECO:0000313" key="11">
    <source>
        <dbReference type="Proteomes" id="UP000044602"/>
    </source>
</evidence>
<keyword evidence="11" id="KW-1185">Reference proteome</keyword>
<accession>A0A0G4LB89</accession>
<comment type="subcellular location">
    <subcellularLocation>
        <location evidence="1">Membrane</location>
    </subcellularLocation>
</comment>
<feature type="region of interest" description="Disordered" evidence="7">
    <location>
        <begin position="29"/>
        <end position="54"/>
    </location>
</feature>
<evidence type="ECO:0000256" key="4">
    <source>
        <dbReference type="ARBA" id="ARBA00022982"/>
    </source>
</evidence>
<keyword evidence="5 8" id="KW-1133">Transmembrane helix</keyword>
<evidence type="ECO:0000256" key="7">
    <source>
        <dbReference type="SAM" id="MobiDB-lite"/>
    </source>
</evidence>
<feature type="compositionally biased region" description="Low complexity" evidence="7">
    <location>
        <begin position="42"/>
        <end position="54"/>
    </location>
</feature>
<evidence type="ECO:0000256" key="6">
    <source>
        <dbReference type="ARBA" id="ARBA00023136"/>
    </source>
</evidence>
<dbReference type="STRING" id="100787.A0A0G4LB89"/>
<dbReference type="GO" id="GO:0016020">
    <property type="term" value="C:membrane"/>
    <property type="evidence" value="ECO:0007669"/>
    <property type="project" value="UniProtKB-SubCell"/>
</dbReference>
<keyword evidence="3 8" id="KW-0812">Transmembrane</keyword>
<evidence type="ECO:0000313" key="10">
    <source>
        <dbReference type="EMBL" id="CRK18980.1"/>
    </source>
</evidence>
<feature type="transmembrane region" description="Helical" evidence="8">
    <location>
        <begin position="78"/>
        <end position="98"/>
    </location>
</feature>
<dbReference type="PANTHER" id="PTHR47797:SF1">
    <property type="entry name" value="CYTOCHROME B561 DOMAIN-CONTAINING PROTEIN-RELATED"/>
    <property type="match status" value="1"/>
</dbReference>
<proteinExistence type="predicted"/>
<evidence type="ECO:0000256" key="2">
    <source>
        <dbReference type="ARBA" id="ARBA00022448"/>
    </source>
</evidence>
<feature type="region of interest" description="Disordered" evidence="7">
    <location>
        <begin position="239"/>
        <end position="265"/>
    </location>
</feature>
<evidence type="ECO:0000256" key="8">
    <source>
        <dbReference type="SAM" id="Phobius"/>
    </source>
</evidence>
<dbReference type="PANTHER" id="PTHR47797">
    <property type="entry name" value="DEHYDROGENASE, PUTATIVE (AFU_ORTHOLOGUE AFUA_8G05805)-RELATED"/>
    <property type="match status" value="1"/>
</dbReference>
<feature type="transmembrane region" description="Helical" evidence="8">
    <location>
        <begin position="149"/>
        <end position="168"/>
    </location>
</feature>
<feature type="transmembrane region" description="Helical" evidence="8">
    <location>
        <begin position="188"/>
        <end position="210"/>
    </location>
</feature>
<feature type="transmembrane region" description="Helical" evidence="8">
    <location>
        <begin position="216"/>
        <end position="236"/>
    </location>
</feature>
<dbReference type="InterPro" id="IPR006593">
    <property type="entry name" value="Cyt_b561/ferric_Rdtase_TM"/>
</dbReference>
<evidence type="ECO:0000256" key="1">
    <source>
        <dbReference type="ARBA" id="ARBA00004370"/>
    </source>
</evidence>
<dbReference type="SMART" id="SM00665">
    <property type="entry name" value="B561"/>
    <property type="match status" value="1"/>
</dbReference>
<dbReference type="AlphaFoldDB" id="A0A0G4LB89"/>
<evidence type="ECO:0000259" key="9">
    <source>
        <dbReference type="SMART" id="SM00665"/>
    </source>
</evidence>
<organism evidence="10 11">
    <name type="scientific">Verticillium longisporum</name>
    <name type="common">Verticillium dahliae var. longisporum</name>
    <dbReference type="NCBI Taxonomy" id="100787"/>
    <lineage>
        <taxon>Eukaryota</taxon>
        <taxon>Fungi</taxon>
        <taxon>Dikarya</taxon>
        <taxon>Ascomycota</taxon>
        <taxon>Pezizomycotina</taxon>
        <taxon>Sordariomycetes</taxon>
        <taxon>Hypocreomycetidae</taxon>
        <taxon>Glomerellales</taxon>
        <taxon>Plectosphaerellaceae</taxon>
        <taxon>Verticillium</taxon>
    </lineage>
</organism>
<keyword evidence="4" id="KW-0249">Electron transport</keyword>
<feature type="transmembrane region" description="Helical" evidence="8">
    <location>
        <begin position="105"/>
        <end position="129"/>
    </location>
</feature>
<dbReference type="Proteomes" id="UP000044602">
    <property type="component" value="Unassembled WGS sequence"/>
</dbReference>
<name>A0A0G4LB89_VERLO</name>
<protein>
    <recommendedName>
        <fullName evidence="9">Cytochrome b561 domain-containing protein</fullName>
    </recommendedName>
</protein>
<reference evidence="10 11" key="1">
    <citation type="submission" date="2015-05" db="EMBL/GenBank/DDBJ databases">
        <authorList>
            <person name="Wang D.B."/>
            <person name="Wang M."/>
        </authorList>
    </citation>
    <scope>NUCLEOTIDE SEQUENCE [LARGE SCALE GENOMIC DNA]</scope>
    <source>
        <strain evidence="10">VL1</strain>
    </source>
</reference>
<feature type="domain" description="Cytochrome b561" evidence="9">
    <location>
        <begin position="75"/>
        <end position="205"/>
    </location>
</feature>
<dbReference type="CDD" id="cd08760">
    <property type="entry name" value="Cyt_b561_FRRS1_like"/>
    <property type="match status" value="1"/>
</dbReference>
<sequence>MMPRLFILTYSSAYTVNAFRMPGWYHEEQGSDGPNSGGGSDNSGPQSLSDIMSSSSSQSGFAGFDVERASYLRTVHGILALVAFVALFPLGAVLMRLVPGRMSIWFHAVTQLAALALFIASIGLGAYIVNLVQDGGFPLLDDDLVVAHVGIGSALGAVFILMPIMGYLHHRYFKKVGRRTDWSYLHLAGGRVGITLGIINGGIGLAIAGAETRFKVAYGIVAGIVWVVWMATATVSEARRNRGRKRTGNEPKYGRTGRARVHETS</sequence>
<keyword evidence="6 8" id="KW-0472">Membrane</keyword>
<evidence type="ECO:0000256" key="3">
    <source>
        <dbReference type="ARBA" id="ARBA00022692"/>
    </source>
</evidence>
<evidence type="ECO:0000256" key="5">
    <source>
        <dbReference type="ARBA" id="ARBA00022989"/>
    </source>
</evidence>
<gene>
    <name evidence="10" type="ORF">BN1708_012476</name>
</gene>
<dbReference type="EMBL" id="CVQH01010113">
    <property type="protein sequence ID" value="CRK18980.1"/>
    <property type="molecule type" value="Genomic_DNA"/>
</dbReference>